<evidence type="ECO:0000313" key="1">
    <source>
        <dbReference type="EMBL" id="MPC57264.1"/>
    </source>
</evidence>
<proteinExistence type="predicted"/>
<dbReference type="AlphaFoldDB" id="A0A5B7GL82"/>
<keyword evidence="2" id="KW-1185">Reference proteome</keyword>
<accession>A0A5B7GL82</accession>
<dbReference type="EMBL" id="VSRR010014637">
    <property type="protein sequence ID" value="MPC57264.1"/>
    <property type="molecule type" value="Genomic_DNA"/>
</dbReference>
<dbReference type="Proteomes" id="UP000324222">
    <property type="component" value="Unassembled WGS sequence"/>
</dbReference>
<name>A0A5B7GL82_PORTR</name>
<comment type="caution">
    <text evidence="1">The sequence shown here is derived from an EMBL/GenBank/DDBJ whole genome shotgun (WGS) entry which is preliminary data.</text>
</comment>
<organism evidence="1 2">
    <name type="scientific">Portunus trituberculatus</name>
    <name type="common">Swimming crab</name>
    <name type="synonym">Neptunus trituberculatus</name>
    <dbReference type="NCBI Taxonomy" id="210409"/>
    <lineage>
        <taxon>Eukaryota</taxon>
        <taxon>Metazoa</taxon>
        <taxon>Ecdysozoa</taxon>
        <taxon>Arthropoda</taxon>
        <taxon>Crustacea</taxon>
        <taxon>Multicrustacea</taxon>
        <taxon>Malacostraca</taxon>
        <taxon>Eumalacostraca</taxon>
        <taxon>Eucarida</taxon>
        <taxon>Decapoda</taxon>
        <taxon>Pleocyemata</taxon>
        <taxon>Brachyura</taxon>
        <taxon>Eubrachyura</taxon>
        <taxon>Portunoidea</taxon>
        <taxon>Portunidae</taxon>
        <taxon>Portuninae</taxon>
        <taxon>Portunus</taxon>
    </lineage>
</organism>
<gene>
    <name evidence="1" type="ORF">E2C01_051242</name>
</gene>
<reference evidence="1 2" key="1">
    <citation type="submission" date="2019-05" db="EMBL/GenBank/DDBJ databases">
        <title>Another draft genome of Portunus trituberculatus and its Hox gene families provides insights of decapod evolution.</title>
        <authorList>
            <person name="Jeong J.-H."/>
            <person name="Song I."/>
            <person name="Kim S."/>
            <person name="Choi T."/>
            <person name="Kim D."/>
            <person name="Ryu S."/>
            <person name="Kim W."/>
        </authorList>
    </citation>
    <scope>NUCLEOTIDE SEQUENCE [LARGE SCALE GENOMIC DNA]</scope>
    <source>
        <tissue evidence="1">Muscle</tissue>
    </source>
</reference>
<sequence>MLSGIPLSPFALRKWSYSHMCPHLRDMSGHCRVERDEQGELTTSHHHCFPSRWECCLM</sequence>
<evidence type="ECO:0000313" key="2">
    <source>
        <dbReference type="Proteomes" id="UP000324222"/>
    </source>
</evidence>
<protein>
    <submittedName>
        <fullName evidence="1">Uncharacterized protein</fullName>
    </submittedName>
</protein>